<comment type="caution">
    <text evidence="3">The sequence shown here is derived from an EMBL/GenBank/DDBJ whole genome shotgun (WGS) entry which is preliminary data.</text>
</comment>
<feature type="region of interest" description="Disordered" evidence="1">
    <location>
        <begin position="68"/>
        <end position="87"/>
    </location>
</feature>
<organism evidence="3 4">
    <name type="scientific">Lutispora saccharofermentans</name>
    <dbReference type="NCBI Taxonomy" id="3024236"/>
    <lineage>
        <taxon>Bacteria</taxon>
        <taxon>Bacillati</taxon>
        <taxon>Bacillota</taxon>
        <taxon>Clostridia</taxon>
        <taxon>Lutisporales</taxon>
        <taxon>Lutisporaceae</taxon>
        <taxon>Lutispora</taxon>
    </lineage>
</organism>
<dbReference type="Gene3D" id="3.10.290.30">
    <property type="entry name" value="MM3350-like"/>
    <property type="match status" value="1"/>
</dbReference>
<dbReference type="Proteomes" id="UP001651880">
    <property type="component" value="Unassembled WGS sequence"/>
</dbReference>
<proteinExistence type="predicted"/>
<dbReference type="InterPro" id="IPR024047">
    <property type="entry name" value="MM3350-like_sf"/>
</dbReference>
<accession>A0ABT1NAM2</accession>
<protein>
    <submittedName>
        <fullName evidence="3">Plasmid pRiA4b ORF-3 family protein</fullName>
    </submittedName>
</protein>
<evidence type="ECO:0000313" key="4">
    <source>
        <dbReference type="Proteomes" id="UP001651880"/>
    </source>
</evidence>
<dbReference type="InterPro" id="IPR012912">
    <property type="entry name" value="Plasmid_pRiA4b_Orf3-like"/>
</dbReference>
<dbReference type="RefSeq" id="WP_255225794.1">
    <property type="nucleotide sequence ID" value="NZ_JAJEKE010000001.1"/>
</dbReference>
<dbReference type="EMBL" id="JAJEKE010000001">
    <property type="protein sequence ID" value="MCQ1528305.1"/>
    <property type="molecule type" value="Genomic_DNA"/>
</dbReference>
<dbReference type="Pfam" id="PF07929">
    <property type="entry name" value="PRiA4_ORF3"/>
    <property type="match status" value="1"/>
</dbReference>
<evidence type="ECO:0000313" key="3">
    <source>
        <dbReference type="EMBL" id="MCQ1528305.1"/>
    </source>
</evidence>
<name>A0ABT1NAM2_9FIRM</name>
<sequence>MKTTKNEFYSKVFVFTVKPLNFKKAKKQFGIRGSQTLDDLHELIFDSFKLDWGHLYSFFMSNKPWDAKTEYSHPQGEGKSAAKARTSGLSLRLKQKFMYIYDYGDEYRFEVELAEIKDQ</sequence>
<evidence type="ECO:0000256" key="1">
    <source>
        <dbReference type="SAM" id="MobiDB-lite"/>
    </source>
</evidence>
<gene>
    <name evidence="3" type="ORF">LJD61_01910</name>
</gene>
<evidence type="ECO:0000259" key="2">
    <source>
        <dbReference type="Pfam" id="PF07929"/>
    </source>
</evidence>
<reference evidence="3 4" key="1">
    <citation type="submission" date="2021-10" db="EMBL/GenBank/DDBJ databases">
        <title>Lutispora strain m25 sp. nov., a thermophilic, non-spore-forming bacterium isolated from a lab-scale methanogenic bioreactor digesting anaerobic sludge.</title>
        <authorList>
            <person name="El Houari A."/>
            <person name="Mcdonald J."/>
        </authorList>
    </citation>
    <scope>NUCLEOTIDE SEQUENCE [LARGE SCALE GENOMIC DNA]</scope>
    <source>
        <strain evidence="4">m25</strain>
    </source>
</reference>
<feature type="domain" description="Plasmid pRiA4b Orf3-like" evidence="2">
    <location>
        <begin position="27"/>
        <end position="118"/>
    </location>
</feature>
<keyword evidence="4" id="KW-1185">Reference proteome</keyword>
<dbReference type="SUPFAM" id="SSF159941">
    <property type="entry name" value="MM3350-like"/>
    <property type="match status" value="1"/>
</dbReference>